<dbReference type="EMBL" id="LR746267">
    <property type="protein sequence ID" value="CAA7395009.1"/>
    <property type="molecule type" value="Genomic_DNA"/>
</dbReference>
<dbReference type="InterPro" id="IPR044673">
    <property type="entry name" value="DCL-like"/>
</dbReference>
<dbReference type="Proteomes" id="UP000663760">
    <property type="component" value="Chromosome 4"/>
</dbReference>
<dbReference type="PANTHER" id="PTHR33415:SF4">
    <property type="entry name" value="DCL PROTEIN (DUF3223)"/>
    <property type="match status" value="1"/>
</dbReference>
<keyword evidence="3" id="KW-1185">Reference proteome</keyword>
<evidence type="ECO:0000256" key="1">
    <source>
        <dbReference type="SAM" id="MobiDB-lite"/>
    </source>
</evidence>
<reference evidence="2" key="1">
    <citation type="submission" date="2020-02" db="EMBL/GenBank/DDBJ databases">
        <authorList>
            <person name="Scholz U."/>
            <person name="Mascher M."/>
            <person name="Fiebig A."/>
        </authorList>
    </citation>
    <scope>NUCLEOTIDE SEQUENCE</scope>
</reference>
<dbReference type="GO" id="GO:1901259">
    <property type="term" value="P:chloroplast rRNA processing"/>
    <property type="evidence" value="ECO:0007669"/>
    <property type="project" value="TreeGrafter"/>
</dbReference>
<organism evidence="2 3">
    <name type="scientific">Spirodela intermedia</name>
    <name type="common">Intermediate duckweed</name>
    <dbReference type="NCBI Taxonomy" id="51605"/>
    <lineage>
        <taxon>Eukaryota</taxon>
        <taxon>Viridiplantae</taxon>
        <taxon>Streptophyta</taxon>
        <taxon>Embryophyta</taxon>
        <taxon>Tracheophyta</taxon>
        <taxon>Spermatophyta</taxon>
        <taxon>Magnoliopsida</taxon>
        <taxon>Liliopsida</taxon>
        <taxon>Araceae</taxon>
        <taxon>Lemnoideae</taxon>
        <taxon>Spirodela</taxon>
    </lineage>
</organism>
<dbReference type="Gene3D" id="3.10.450.40">
    <property type="match status" value="1"/>
</dbReference>
<evidence type="ECO:0000313" key="3">
    <source>
        <dbReference type="Proteomes" id="UP000663760"/>
    </source>
</evidence>
<dbReference type="GO" id="GO:0009507">
    <property type="term" value="C:chloroplast"/>
    <property type="evidence" value="ECO:0007669"/>
    <property type="project" value="TreeGrafter"/>
</dbReference>
<dbReference type="GO" id="GO:0009658">
    <property type="term" value="P:chloroplast organization"/>
    <property type="evidence" value="ECO:0007669"/>
    <property type="project" value="TreeGrafter"/>
</dbReference>
<name>A0A7I8KB57_SPIIN</name>
<accession>A0A7I8KB57</accession>
<dbReference type="Pfam" id="PF11523">
    <property type="entry name" value="DUF3223"/>
    <property type="match status" value="1"/>
</dbReference>
<evidence type="ECO:0000313" key="2">
    <source>
        <dbReference type="EMBL" id="CAA7395009.1"/>
    </source>
</evidence>
<feature type="region of interest" description="Disordered" evidence="1">
    <location>
        <begin position="1"/>
        <end position="36"/>
    </location>
</feature>
<sequence length="164" mass="18745">MSDPSGWKDSQRQSAHRGENRMTSTKQRLDSFSSEEEKILADVEPVVQSVRRILRQSRYSDGDRLSPDDQSYILDNVFRYHPDRSSKVAGEVDYVTVGKPESFPETRCFFVVSSDGSSADFSYLKCMENFVRKTYPEIAEPFCGKYFWRRLASDSRNGSGGDPL</sequence>
<dbReference type="PANTHER" id="PTHR33415">
    <property type="entry name" value="PROTEIN EMBRYO DEFECTIVE 514"/>
    <property type="match status" value="1"/>
</dbReference>
<dbReference type="OrthoDB" id="695233at2759"/>
<dbReference type="AlphaFoldDB" id="A0A7I8KB57"/>
<protein>
    <submittedName>
        <fullName evidence="2">Uncharacterized protein</fullName>
    </submittedName>
</protein>
<gene>
    <name evidence="2" type="ORF">SI8410_04005670</name>
</gene>
<feature type="compositionally biased region" description="Polar residues" evidence="1">
    <location>
        <begin position="21"/>
        <end position="32"/>
    </location>
</feature>
<proteinExistence type="predicted"/>